<dbReference type="Proteomes" id="UP000887576">
    <property type="component" value="Unplaced"/>
</dbReference>
<dbReference type="WBParaSite" id="JU765_v2.g16639.t1">
    <property type="protein sequence ID" value="JU765_v2.g16639.t1"/>
    <property type="gene ID" value="JU765_v2.g16639"/>
</dbReference>
<sequence length="1073" mass="122392">MPQEQEDPYADDETLYSVEGIEDKIKKKGHWYYVIKWEGFEERTLKSLSAAEEEIPNFVEKFEGRKCLKKKRRRSSRRSSSKSTSRSSSKRATSREPSSDEDDTEIVPSPSRKRMIVESDEEEIVHFLSEGDVSNQNGCENQNVSSPVKGEMESEVSSYVLATPKPKKRKELRKRSSINASTNGKRSSQRIQMINQLVEESDDSSSTLSTTLETRCEMTEEHEKEPAVSSLIEEEISLPVKVEPVQENYSRPQSCLEKILDEKHLFSTPIADDVAYHFIVPAKSASLFRAIDLSKCKLLKDMVDDGEVKILFLDMRKHQIFTDLTGRRRVHVFNDGDDLLNSISTKIVEFLYGSIVYRKTEEKRLLIKLKNVSDNIVVNIAAKRFIDKFPRFGNLLADQIAYYTECIDEIDTNFELCDENIDLVKNSAADSKSLAKFIPENLKNLIIAEEEELFWYQLSNSITLKLFLETAKVWARSEIQSVENDDSFNAVKRLFESRDMMYQNITEESLSSWLNMINVYFNADIVNIKTDLIISTKYGKIQGFEQKFKDGFKVEMFLGIPYAKSPIEDLRFKKSKSPTRWTTIYKATNYGDECPGLFSTSDKIPSENCLFMNIAKPKSPPMDPDGYPVFFWIHGGAFITGSGTEYHNSSVINNLVKKGFIFVSINYRLGPFGFFSDGTKDYPGNYGLWDQVQALKFLQDILPELNGNPYQITVFGESAGGASTSWLTLHQDSKDLFSKAVIMSGSHQCIHANSDDTLESSKLLLKQFGTVERLKAASMDEIHQASIKQVSSILRQDSVNFNHWNPRLDGVFLKSPNFEEAIKNAPKRPILLGLTSQEHIMFALPTFYKPGKFMPFDIEALNNFNEKKFKDGISFILGKNGAYGSRQDDAIGKVIDFYSNEKEKYLKHQYLNAFVQLFSDLAFNVPVMREAKLKAAAGHKVYFYFYDHILPEMVSELFEGASHTTELITIFGTDLAYPKASKLDADFKQIREYFLEMLTTFAVDSEPSSGGLDLPLVTPNKIPFIKFGKSIVSLGEDLWPERLAFWDQMAEEFGYDWVTGTWTTPEKQAKFEL</sequence>
<evidence type="ECO:0000313" key="2">
    <source>
        <dbReference type="WBParaSite" id="JU765_v2.g16639.t1"/>
    </source>
</evidence>
<proteinExistence type="predicted"/>
<evidence type="ECO:0000313" key="1">
    <source>
        <dbReference type="Proteomes" id="UP000887576"/>
    </source>
</evidence>
<protein>
    <submittedName>
        <fullName evidence="2">Chromo domain-containing protein</fullName>
    </submittedName>
</protein>
<organism evidence="1 2">
    <name type="scientific">Panagrolaimus sp. JU765</name>
    <dbReference type="NCBI Taxonomy" id="591449"/>
    <lineage>
        <taxon>Eukaryota</taxon>
        <taxon>Metazoa</taxon>
        <taxon>Ecdysozoa</taxon>
        <taxon>Nematoda</taxon>
        <taxon>Chromadorea</taxon>
        <taxon>Rhabditida</taxon>
        <taxon>Tylenchina</taxon>
        <taxon>Panagrolaimomorpha</taxon>
        <taxon>Panagrolaimoidea</taxon>
        <taxon>Panagrolaimidae</taxon>
        <taxon>Panagrolaimus</taxon>
    </lineage>
</organism>
<name>A0AC34QI17_9BILA</name>
<accession>A0AC34QI17</accession>
<reference evidence="2" key="1">
    <citation type="submission" date="2022-11" db="UniProtKB">
        <authorList>
            <consortium name="WormBaseParasite"/>
        </authorList>
    </citation>
    <scope>IDENTIFICATION</scope>
</reference>